<keyword evidence="4" id="KW-1133">Transmembrane helix</keyword>
<keyword evidence="3" id="KW-0812">Transmembrane</keyword>
<keyword evidence="2" id="KW-0488">Methylation</keyword>
<dbReference type="Proteomes" id="UP000235584">
    <property type="component" value="Chromosome"/>
</dbReference>
<dbReference type="AlphaFoldDB" id="A0A2K9NMA4"/>
<accession>A0A2K9NMA4</accession>
<dbReference type="KEGG" id="bsto:C0V70_00655"/>
<protein>
    <submittedName>
        <fullName evidence="6">Dolichyl-phosphate-mannose--protein mannosyltransferase</fullName>
    </submittedName>
</protein>
<dbReference type="NCBIfam" id="TIGR02532">
    <property type="entry name" value="IV_pilin_GFxxxE"/>
    <property type="match status" value="1"/>
</dbReference>
<reference evidence="6 7" key="1">
    <citation type="submission" date="2018-01" db="EMBL/GenBank/DDBJ databases">
        <title>Complete genome sequence of Bacteriovorax stolpii DSM12778.</title>
        <authorList>
            <person name="Tang B."/>
            <person name="Chang J."/>
        </authorList>
    </citation>
    <scope>NUCLEOTIDE SEQUENCE [LARGE SCALE GENOMIC DNA]</scope>
    <source>
        <strain evidence="6 7">DSM 12778</strain>
    </source>
</reference>
<dbReference type="RefSeq" id="WP_102241934.1">
    <property type="nucleotide sequence ID" value="NZ_CP025704.1"/>
</dbReference>
<keyword evidence="7" id="KW-1185">Reference proteome</keyword>
<dbReference type="PANTHER" id="PTHR30093">
    <property type="entry name" value="GENERAL SECRETION PATHWAY PROTEIN G"/>
    <property type="match status" value="1"/>
</dbReference>
<evidence type="ECO:0000256" key="4">
    <source>
        <dbReference type="ARBA" id="ARBA00022989"/>
    </source>
</evidence>
<organism evidence="6 7">
    <name type="scientific">Bacteriovorax stolpii</name>
    <name type="common">Bdellovibrio stolpii</name>
    <dbReference type="NCBI Taxonomy" id="960"/>
    <lineage>
        <taxon>Bacteria</taxon>
        <taxon>Pseudomonadati</taxon>
        <taxon>Bdellovibrionota</taxon>
        <taxon>Bacteriovoracia</taxon>
        <taxon>Bacteriovoracales</taxon>
        <taxon>Bacteriovoracaceae</taxon>
        <taxon>Bacteriovorax</taxon>
    </lineage>
</organism>
<dbReference type="EMBL" id="CP025704">
    <property type="protein sequence ID" value="AUN96639.1"/>
    <property type="molecule type" value="Genomic_DNA"/>
</dbReference>
<dbReference type="InterPro" id="IPR012902">
    <property type="entry name" value="N_methyl_site"/>
</dbReference>
<evidence type="ECO:0000313" key="6">
    <source>
        <dbReference type="EMBL" id="AUN96639.1"/>
    </source>
</evidence>
<evidence type="ECO:0000256" key="2">
    <source>
        <dbReference type="ARBA" id="ARBA00022481"/>
    </source>
</evidence>
<name>A0A2K9NMA4_BACTC</name>
<evidence type="ECO:0000256" key="5">
    <source>
        <dbReference type="ARBA" id="ARBA00023136"/>
    </source>
</evidence>
<dbReference type="PROSITE" id="PS00409">
    <property type="entry name" value="PROKAR_NTER_METHYL"/>
    <property type="match status" value="1"/>
</dbReference>
<dbReference type="InterPro" id="IPR045584">
    <property type="entry name" value="Pilin-like"/>
</dbReference>
<keyword evidence="5" id="KW-0472">Membrane</keyword>
<comment type="subcellular location">
    <subcellularLocation>
        <location evidence="1">Membrane</location>
        <topology evidence="1">Single-pass membrane protein</topology>
    </subcellularLocation>
</comment>
<keyword evidence="6" id="KW-0328">Glycosyltransferase</keyword>
<keyword evidence="6" id="KW-0808">Transferase</keyword>
<dbReference type="SUPFAM" id="SSF54523">
    <property type="entry name" value="Pili subunits"/>
    <property type="match status" value="1"/>
</dbReference>
<evidence type="ECO:0000256" key="1">
    <source>
        <dbReference type="ARBA" id="ARBA00004167"/>
    </source>
</evidence>
<dbReference type="PANTHER" id="PTHR30093:SF44">
    <property type="entry name" value="TYPE II SECRETION SYSTEM CORE PROTEIN G"/>
    <property type="match status" value="1"/>
</dbReference>
<proteinExistence type="predicted"/>
<dbReference type="GO" id="GO:0016757">
    <property type="term" value="F:glycosyltransferase activity"/>
    <property type="evidence" value="ECO:0007669"/>
    <property type="project" value="UniProtKB-KW"/>
</dbReference>
<dbReference type="Pfam" id="PF07963">
    <property type="entry name" value="N_methyl"/>
    <property type="match status" value="1"/>
</dbReference>
<evidence type="ECO:0000313" key="7">
    <source>
        <dbReference type="Proteomes" id="UP000235584"/>
    </source>
</evidence>
<dbReference type="Gene3D" id="3.30.700.10">
    <property type="entry name" value="Glycoprotein, Type 4 Pilin"/>
    <property type="match status" value="1"/>
</dbReference>
<dbReference type="OrthoDB" id="5296234at2"/>
<gene>
    <name evidence="6" type="ORF">C0V70_00655</name>
</gene>
<dbReference type="GO" id="GO:0016020">
    <property type="term" value="C:membrane"/>
    <property type="evidence" value="ECO:0007669"/>
    <property type="project" value="UniProtKB-SubCell"/>
</dbReference>
<sequence>MKKILRNPSGFTLVELMVVVAIIGILSAIAVPNFKKYQAKSKQSEAKIQLAAVYSTEVGSQADYDTFGTCIGDLGYETPPKGYYIVGFSASDATSLAQINARAGSAICTATGSKFAVDPGNKLTASGVATAASDLTGTSVSTTAFTAAAAANISGTGTSPYKDLWRINEAKSLTNNTIGY</sequence>
<evidence type="ECO:0000256" key="3">
    <source>
        <dbReference type="ARBA" id="ARBA00022692"/>
    </source>
</evidence>